<evidence type="ECO:0000256" key="11">
    <source>
        <dbReference type="SAM" id="Phobius"/>
    </source>
</evidence>
<keyword evidence="11" id="KW-1133">Transmembrane helix</keyword>
<evidence type="ECO:0000256" key="1">
    <source>
        <dbReference type="ARBA" id="ARBA00022475"/>
    </source>
</evidence>
<keyword evidence="10" id="KW-0670">Pyruvate</keyword>
<feature type="transmembrane region" description="Helical" evidence="11">
    <location>
        <begin position="43"/>
        <end position="60"/>
    </location>
</feature>
<dbReference type="InterPro" id="IPR033175">
    <property type="entry name" value="PSD-A"/>
</dbReference>
<keyword evidence="7" id="KW-0594">Phospholipid biosynthesis</keyword>
<evidence type="ECO:0000313" key="13">
    <source>
        <dbReference type="Proteomes" id="UP001501237"/>
    </source>
</evidence>
<keyword evidence="9" id="KW-1208">Phospholipid metabolism</keyword>
<evidence type="ECO:0000256" key="8">
    <source>
        <dbReference type="ARBA" id="ARBA00023239"/>
    </source>
</evidence>
<keyword evidence="4" id="KW-0443">Lipid metabolism</keyword>
<evidence type="ECO:0000256" key="10">
    <source>
        <dbReference type="ARBA" id="ARBA00023317"/>
    </source>
</evidence>
<proteinExistence type="predicted"/>
<evidence type="ECO:0000256" key="2">
    <source>
        <dbReference type="ARBA" id="ARBA00022516"/>
    </source>
</evidence>
<accession>A0ABP6QCE4</accession>
<organism evidence="12 13">
    <name type="scientific">Actinocorallia longicatena</name>
    <dbReference type="NCBI Taxonomy" id="111803"/>
    <lineage>
        <taxon>Bacteria</taxon>
        <taxon>Bacillati</taxon>
        <taxon>Actinomycetota</taxon>
        <taxon>Actinomycetes</taxon>
        <taxon>Streptosporangiales</taxon>
        <taxon>Thermomonosporaceae</taxon>
        <taxon>Actinocorallia</taxon>
    </lineage>
</organism>
<keyword evidence="13" id="KW-1185">Reference proteome</keyword>
<keyword evidence="2" id="KW-0444">Lipid biosynthesis</keyword>
<dbReference type="Proteomes" id="UP001501237">
    <property type="component" value="Unassembled WGS sequence"/>
</dbReference>
<dbReference type="EMBL" id="BAAAUV010000009">
    <property type="protein sequence ID" value="GAA3217593.1"/>
    <property type="molecule type" value="Genomic_DNA"/>
</dbReference>
<protein>
    <submittedName>
        <fullName evidence="12">Phosphatidylserine decarboxylase</fullName>
    </submittedName>
</protein>
<dbReference type="Pfam" id="PF02666">
    <property type="entry name" value="PS_Dcarbxylase"/>
    <property type="match status" value="1"/>
</dbReference>
<keyword evidence="3" id="KW-0210">Decarboxylase</keyword>
<gene>
    <name evidence="12" type="ORF">GCM10010468_40470</name>
</gene>
<evidence type="ECO:0000256" key="4">
    <source>
        <dbReference type="ARBA" id="ARBA00023098"/>
    </source>
</evidence>
<evidence type="ECO:0000313" key="12">
    <source>
        <dbReference type="EMBL" id="GAA3217593.1"/>
    </source>
</evidence>
<keyword evidence="1" id="KW-1003">Cell membrane</keyword>
<dbReference type="PANTHER" id="PTHR35809:SF1">
    <property type="entry name" value="ARCHAETIDYLSERINE DECARBOXYLASE PROENZYME-RELATED"/>
    <property type="match status" value="1"/>
</dbReference>
<evidence type="ECO:0000256" key="3">
    <source>
        <dbReference type="ARBA" id="ARBA00022793"/>
    </source>
</evidence>
<name>A0ABP6QCE4_9ACTN</name>
<evidence type="ECO:0000256" key="5">
    <source>
        <dbReference type="ARBA" id="ARBA00023136"/>
    </source>
</evidence>
<reference evidence="13" key="1">
    <citation type="journal article" date="2019" name="Int. J. Syst. Evol. Microbiol.">
        <title>The Global Catalogue of Microorganisms (GCM) 10K type strain sequencing project: providing services to taxonomists for standard genome sequencing and annotation.</title>
        <authorList>
            <consortium name="The Broad Institute Genomics Platform"/>
            <consortium name="The Broad Institute Genome Sequencing Center for Infectious Disease"/>
            <person name="Wu L."/>
            <person name="Ma J."/>
        </authorList>
    </citation>
    <scope>NUCLEOTIDE SEQUENCE [LARGE SCALE GENOMIC DNA]</scope>
    <source>
        <strain evidence="13">JCM 9377</strain>
    </source>
</reference>
<dbReference type="NCBIfam" id="NF003685">
    <property type="entry name" value="PRK05305.2-5"/>
    <property type="match status" value="1"/>
</dbReference>
<evidence type="ECO:0000256" key="7">
    <source>
        <dbReference type="ARBA" id="ARBA00023209"/>
    </source>
</evidence>
<keyword evidence="11" id="KW-0812">Transmembrane</keyword>
<evidence type="ECO:0000256" key="9">
    <source>
        <dbReference type="ARBA" id="ARBA00023264"/>
    </source>
</evidence>
<evidence type="ECO:0000256" key="6">
    <source>
        <dbReference type="ARBA" id="ARBA00023145"/>
    </source>
</evidence>
<dbReference type="NCBIfam" id="NF003683">
    <property type="entry name" value="PRK05305.2-3"/>
    <property type="match status" value="1"/>
</dbReference>
<dbReference type="RefSeq" id="WP_344830474.1">
    <property type="nucleotide sequence ID" value="NZ_BAAAUV010000009.1"/>
</dbReference>
<keyword evidence="5 11" id="KW-0472">Membrane</keyword>
<sequence length="213" mass="22743">MPGRSEPDGESRTFARGAAPWLVPGLVGSAAAAFLARRSRFRIPVGLAAAGVAGGMAWFFRDPPRQGEGLLISGADGVVQSIDPWPDGRTRVAVFMSPLDVHVNRAPIAGKVLSVEHIKGGHVPAFNKESERNERVVWRFDTAIGELECVQIAGTVARRIVPYLAEGATVAQGERLGLIRFGSRFDVYLPAGIRPAVTVGQKTRAGETHIVLS</sequence>
<keyword evidence="8" id="KW-0456">Lyase</keyword>
<feature type="transmembrane region" description="Helical" evidence="11">
    <location>
        <begin position="18"/>
        <end position="36"/>
    </location>
</feature>
<keyword evidence="6" id="KW-0865">Zymogen</keyword>
<dbReference type="InterPro" id="IPR003817">
    <property type="entry name" value="PS_Dcarbxylase"/>
</dbReference>
<comment type="caution">
    <text evidence="12">The sequence shown here is derived from an EMBL/GenBank/DDBJ whole genome shotgun (WGS) entry which is preliminary data.</text>
</comment>
<dbReference type="PANTHER" id="PTHR35809">
    <property type="entry name" value="ARCHAETIDYLSERINE DECARBOXYLASE PROENZYME-RELATED"/>
    <property type="match status" value="1"/>
</dbReference>